<keyword evidence="2" id="KW-1185">Reference proteome</keyword>
<sequence>MSPAATLKNIDKVTRHYVKTILHLHLHTPDNLIHAPLRDGGLGVTQMTVSIPNILLRRIINNLSDSSERDGVFKATLPTVRVEGMRKEASGSCRQVPVAVF</sequence>
<dbReference type="Proteomes" id="UP001168821">
    <property type="component" value="Unassembled WGS sequence"/>
</dbReference>
<gene>
    <name evidence="1" type="ORF">Zmor_003601</name>
</gene>
<dbReference type="AlphaFoldDB" id="A0AA38HPP0"/>
<organism evidence="1 2">
    <name type="scientific">Zophobas morio</name>
    <dbReference type="NCBI Taxonomy" id="2755281"/>
    <lineage>
        <taxon>Eukaryota</taxon>
        <taxon>Metazoa</taxon>
        <taxon>Ecdysozoa</taxon>
        <taxon>Arthropoda</taxon>
        <taxon>Hexapoda</taxon>
        <taxon>Insecta</taxon>
        <taxon>Pterygota</taxon>
        <taxon>Neoptera</taxon>
        <taxon>Endopterygota</taxon>
        <taxon>Coleoptera</taxon>
        <taxon>Polyphaga</taxon>
        <taxon>Cucujiformia</taxon>
        <taxon>Tenebrionidae</taxon>
        <taxon>Zophobas</taxon>
    </lineage>
</organism>
<name>A0AA38HPP0_9CUCU</name>
<comment type="caution">
    <text evidence="1">The sequence shown here is derived from an EMBL/GenBank/DDBJ whole genome shotgun (WGS) entry which is preliminary data.</text>
</comment>
<evidence type="ECO:0000313" key="2">
    <source>
        <dbReference type="Proteomes" id="UP001168821"/>
    </source>
</evidence>
<reference evidence="1" key="1">
    <citation type="journal article" date="2023" name="G3 (Bethesda)">
        <title>Whole genome assemblies of Zophobas morio and Tenebrio molitor.</title>
        <authorList>
            <person name="Kaur S."/>
            <person name="Stinson S.A."/>
            <person name="diCenzo G.C."/>
        </authorList>
    </citation>
    <scope>NUCLEOTIDE SEQUENCE</scope>
    <source>
        <strain evidence="1">QUZm001</strain>
    </source>
</reference>
<accession>A0AA38HPP0</accession>
<proteinExistence type="predicted"/>
<dbReference type="EMBL" id="JALNTZ010000010">
    <property type="protein sequence ID" value="KAJ3640292.1"/>
    <property type="molecule type" value="Genomic_DNA"/>
</dbReference>
<protein>
    <submittedName>
        <fullName evidence="1">Uncharacterized protein</fullName>
    </submittedName>
</protein>
<evidence type="ECO:0000313" key="1">
    <source>
        <dbReference type="EMBL" id="KAJ3640292.1"/>
    </source>
</evidence>